<dbReference type="RefSeq" id="WP_043605659.1">
    <property type="nucleotide sequence ID" value="NZ_AXCY01000033.1"/>
</dbReference>
<comment type="similarity">
    <text evidence="1">Belongs to the fructosamine kinase family.</text>
</comment>
<evidence type="ECO:0000313" key="3">
    <source>
        <dbReference type="Proteomes" id="UP000029839"/>
    </source>
</evidence>
<dbReference type="SUPFAM" id="SSF56112">
    <property type="entry name" value="Protein kinase-like (PK-like)"/>
    <property type="match status" value="1"/>
</dbReference>
<name>A0A0A0BSQ4_9CELL</name>
<dbReference type="Gene3D" id="1.10.510.10">
    <property type="entry name" value="Transferase(Phosphotransferase) domain 1"/>
    <property type="match status" value="1"/>
</dbReference>
<dbReference type="Pfam" id="PF03881">
    <property type="entry name" value="Fructosamin_kin"/>
    <property type="match status" value="1"/>
</dbReference>
<keyword evidence="3" id="KW-1185">Reference proteome</keyword>
<evidence type="ECO:0000313" key="2">
    <source>
        <dbReference type="EMBL" id="KGM10986.1"/>
    </source>
</evidence>
<reference evidence="2 3" key="1">
    <citation type="submission" date="2013-08" db="EMBL/GenBank/DDBJ databases">
        <title>Genome sequencing of Cellulomonas carbonis T26.</title>
        <authorList>
            <person name="Chen F."/>
            <person name="Li Y."/>
            <person name="Wang G."/>
        </authorList>
    </citation>
    <scope>NUCLEOTIDE SEQUENCE [LARGE SCALE GENOMIC DNA]</scope>
    <source>
        <strain evidence="2 3">T26</strain>
    </source>
</reference>
<evidence type="ECO:0000256" key="1">
    <source>
        <dbReference type="PIRNR" id="PIRNR006221"/>
    </source>
</evidence>
<protein>
    <submittedName>
        <fullName evidence="2">Fructosamine kinase</fullName>
    </submittedName>
</protein>
<keyword evidence="1" id="KW-0808">Transferase</keyword>
<organism evidence="2 3">
    <name type="scientific">Cellulomonas carbonis T26</name>
    <dbReference type="NCBI Taxonomy" id="947969"/>
    <lineage>
        <taxon>Bacteria</taxon>
        <taxon>Bacillati</taxon>
        <taxon>Actinomycetota</taxon>
        <taxon>Actinomycetes</taxon>
        <taxon>Micrococcales</taxon>
        <taxon>Cellulomonadaceae</taxon>
        <taxon>Cellulomonas</taxon>
    </lineage>
</organism>
<dbReference type="OrthoDB" id="5291879at2"/>
<comment type="caution">
    <text evidence="2">The sequence shown here is derived from an EMBL/GenBank/DDBJ whole genome shotgun (WGS) entry which is preliminary data.</text>
</comment>
<dbReference type="InterPro" id="IPR016477">
    <property type="entry name" value="Fructo-/Ketosamine-3-kinase"/>
</dbReference>
<reference evidence="2 3" key="2">
    <citation type="journal article" date="2015" name="Stand. Genomic Sci.">
        <title>Draft genome sequence of Cellulomonas carbonis T26(T) and comparative analysis of six Cellulomonas genomes.</title>
        <authorList>
            <person name="Zhuang W."/>
            <person name="Zhang S."/>
            <person name="Xia X."/>
            <person name="Wang G."/>
        </authorList>
    </citation>
    <scope>NUCLEOTIDE SEQUENCE [LARGE SCALE GENOMIC DNA]</scope>
    <source>
        <strain evidence="2 3">T26</strain>
    </source>
</reference>
<proteinExistence type="inferred from homology"/>
<sequence>MTTWLKSRRDAPPGFFACEAAGLGWLRVPGGPRVVRVLGVRDTALELERLVPSRPTARAADDLGRSLAVLHRAGAPAFGAPPDGWTGDGFFGPLSEPLPLRAGRYERWGEFHAACRLEPLADALRRRGRLDDDVAGALERLSRRLRDGALDDGSPPARVHGDLWSGNVVWTQDGAVLVDPAAHGGHPLTDVAMLDLFGLPHLDRVTAAYREATGLVVDRGLLALHQVYPVGMHVVLFGEVWAGRLAATLRASA</sequence>
<dbReference type="GO" id="GO:0016301">
    <property type="term" value="F:kinase activity"/>
    <property type="evidence" value="ECO:0007669"/>
    <property type="project" value="UniProtKB-UniRule"/>
</dbReference>
<dbReference type="InterPro" id="IPR011009">
    <property type="entry name" value="Kinase-like_dom_sf"/>
</dbReference>
<dbReference type="PANTHER" id="PTHR12149:SF8">
    <property type="entry name" value="PROTEIN-RIBULOSAMINE 3-KINASE"/>
    <property type="match status" value="1"/>
</dbReference>
<keyword evidence="1 2" id="KW-0418">Kinase</keyword>
<dbReference type="PANTHER" id="PTHR12149">
    <property type="entry name" value="FRUCTOSAMINE 3 KINASE-RELATED PROTEIN"/>
    <property type="match status" value="1"/>
</dbReference>
<dbReference type="EMBL" id="AXCY01000033">
    <property type="protein sequence ID" value="KGM10986.1"/>
    <property type="molecule type" value="Genomic_DNA"/>
</dbReference>
<dbReference type="Gene3D" id="3.30.200.20">
    <property type="entry name" value="Phosphorylase Kinase, domain 1"/>
    <property type="match status" value="1"/>
</dbReference>
<dbReference type="Gene3D" id="1.20.1270.240">
    <property type="match status" value="1"/>
</dbReference>
<accession>A0A0A0BSQ4</accession>
<dbReference type="Proteomes" id="UP000029839">
    <property type="component" value="Unassembled WGS sequence"/>
</dbReference>
<gene>
    <name evidence="2" type="ORF">N868_12530</name>
</gene>
<dbReference type="PIRSF" id="PIRSF006221">
    <property type="entry name" value="Ketosamine-3-kinase"/>
    <property type="match status" value="1"/>
</dbReference>
<dbReference type="AlphaFoldDB" id="A0A0A0BSQ4"/>